<keyword evidence="4" id="KW-1185">Reference proteome</keyword>
<feature type="transmembrane region" description="Helical" evidence="1">
    <location>
        <begin position="304"/>
        <end position="323"/>
    </location>
</feature>
<dbReference type="PROSITE" id="PS50132">
    <property type="entry name" value="RGS"/>
    <property type="match status" value="1"/>
</dbReference>
<feature type="transmembrane region" description="Helical" evidence="1">
    <location>
        <begin position="273"/>
        <end position="292"/>
    </location>
</feature>
<reference evidence="3 4" key="1">
    <citation type="submission" date="2016-08" db="EMBL/GenBank/DDBJ databases">
        <title>A Parts List for Fungal Cellulosomes Revealed by Comparative Genomics.</title>
        <authorList>
            <consortium name="DOE Joint Genome Institute"/>
            <person name="Haitjema C.H."/>
            <person name="Gilmore S.P."/>
            <person name="Henske J.K."/>
            <person name="Solomon K.V."/>
            <person name="De Groot R."/>
            <person name="Kuo A."/>
            <person name="Mondo S.J."/>
            <person name="Salamov A.A."/>
            <person name="Labutti K."/>
            <person name="Zhao Z."/>
            <person name="Chiniquy J."/>
            <person name="Barry K."/>
            <person name="Brewer H.M."/>
            <person name="Purvine S.O."/>
            <person name="Wright A.T."/>
            <person name="Boxma B."/>
            <person name="Van Alen T."/>
            <person name="Hackstein J.H."/>
            <person name="Baker S.E."/>
            <person name="Grigoriev I.V."/>
            <person name="O'Malley M.A."/>
        </authorList>
    </citation>
    <scope>NUCLEOTIDE SEQUENCE [LARGE SCALE GENOMIC DNA]</scope>
    <source>
        <strain evidence="3 4">G1</strain>
    </source>
</reference>
<sequence length="577" mass="66917">MSTPVNITSSTEEINNYYCTFKDSKYKFYNYVNDKYDGTVGIFIGLETKSGKMYCVLEILLLIYYFVPLLWIIKYKDWYIFKQRNFVLTFIGGIANFLSTFSNSSTNIMRLPCSLTYYSATIATFIMQACYVFRAFRLILLYKLNIFKVTTLNKNKFTKKAEKNSGLVEPNIYFKSIYRLVNKKLTKILIPLLVFLVSLISVGFHIKANMDHKGFGTICGFSLVDINARINSEMYGKCYMDKLAKNSTLVADIKRENVSTFSYMRTMYRIPEVLTILFTTICLVIAGTFAFSEINDDQKFGYKFDCFSSAIISILIGFLYFYFKFEMKDIITLDEKEMKRSLTSKHQIYLRTKQAILFFVIIGIYIQLTSVIIPLVQCIKIERINKKRTNDSMNTIEFFYRVLKHPSLVEELKTVAVQEFSVENVLFWENYCTLHKLVSRTMHHLGEAEADSRGTEYYSLFSLQDMMYSNSHSGSLSSSNLDEESFDPNLPILPPLLPYYQTFYNTFISIEGPAPVNITADIIGRINHEFNNLPTLGVFDEAKNEVVDSMFFSIYPIFLQRNRNQLGKIITENNILK</sequence>
<dbReference type="Gene3D" id="1.10.167.10">
    <property type="entry name" value="Regulator of G-protein Signalling 4, domain 2"/>
    <property type="match status" value="1"/>
</dbReference>
<evidence type="ECO:0000259" key="2">
    <source>
        <dbReference type="PROSITE" id="PS50132"/>
    </source>
</evidence>
<feature type="transmembrane region" description="Helical" evidence="1">
    <location>
        <begin position="188"/>
        <end position="206"/>
    </location>
</feature>
<comment type="caution">
    <text evidence="3">The sequence shown here is derived from an EMBL/GenBank/DDBJ whole genome shotgun (WGS) entry which is preliminary data.</text>
</comment>
<dbReference type="SUPFAM" id="SSF48097">
    <property type="entry name" value="Regulator of G-protein signaling, RGS"/>
    <property type="match status" value="1"/>
</dbReference>
<dbReference type="AlphaFoldDB" id="A0A1Y2F9R6"/>
<feature type="transmembrane region" description="Helical" evidence="1">
    <location>
        <begin position="115"/>
        <end position="133"/>
    </location>
</feature>
<dbReference type="InterPro" id="IPR036305">
    <property type="entry name" value="RGS_sf"/>
</dbReference>
<feature type="transmembrane region" description="Helical" evidence="1">
    <location>
        <begin position="85"/>
        <end position="103"/>
    </location>
</feature>
<feature type="domain" description="RGS" evidence="2">
    <location>
        <begin position="398"/>
        <end position="560"/>
    </location>
</feature>
<keyword evidence="1" id="KW-1133">Transmembrane helix</keyword>
<keyword evidence="1" id="KW-0812">Transmembrane</keyword>
<organism evidence="3 4">
    <name type="scientific">Neocallimastix californiae</name>
    <dbReference type="NCBI Taxonomy" id="1754190"/>
    <lineage>
        <taxon>Eukaryota</taxon>
        <taxon>Fungi</taxon>
        <taxon>Fungi incertae sedis</taxon>
        <taxon>Chytridiomycota</taxon>
        <taxon>Chytridiomycota incertae sedis</taxon>
        <taxon>Neocallimastigomycetes</taxon>
        <taxon>Neocallimastigales</taxon>
        <taxon>Neocallimastigaceae</taxon>
        <taxon>Neocallimastix</taxon>
    </lineage>
</organism>
<name>A0A1Y2F9R6_9FUNG</name>
<feature type="transmembrane region" description="Helical" evidence="1">
    <location>
        <begin position="51"/>
        <end position="73"/>
    </location>
</feature>
<accession>A0A1Y2F9R6</accession>
<dbReference type="InterPro" id="IPR044926">
    <property type="entry name" value="RGS_subdomain_2"/>
</dbReference>
<dbReference type="Proteomes" id="UP000193920">
    <property type="component" value="Unassembled WGS sequence"/>
</dbReference>
<dbReference type="InterPro" id="IPR016137">
    <property type="entry name" value="RGS"/>
</dbReference>
<protein>
    <recommendedName>
        <fullName evidence="2">RGS domain-containing protein</fullName>
    </recommendedName>
</protein>
<keyword evidence="1" id="KW-0472">Membrane</keyword>
<evidence type="ECO:0000256" key="1">
    <source>
        <dbReference type="SAM" id="Phobius"/>
    </source>
</evidence>
<evidence type="ECO:0000313" key="3">
    <source>
        <dbReference type="EMBL" id="ORY79625.1"/>
    </source>
</evidence>
<proteinExistence type="predicted"/>
<feature type="transmembrane region" description="Helical" evidence="1">
    <location>
        <begin position="355"/>
        <end position="379"/>
    </location>
</feature>
<dbReference type="OrthoDB" id="2137648at2759"/>
<gene>
    <name evidence="3" type="ORF">LY90DRAFT_500641</name>
</gene>
<dbReference type="EMBL" id="MCOG01000014">
    <property type="protein sequence ID" value="ORY79625.1"/>
    <property type="molecule type" value="Genomic_DNA"/>
</dbReference>
<evidence type="ECO:0000313" key="4">
    <source>
        <dbReference type="Proteomes" id="UP000193920"/>
    </source>
</evidence>